<dbReference type="Proteomes" id="UP001343724">
    <property type="component" value="Unassembled WGS sequence"/>
</dbReference>
<comment type="caution">
    <text evidence="2">The sequence shown here is derived from an EMBL/GenBank/DDBJ whole genome shotgun (WGS) entry which is preliminary data.</text>
</comment>
<dbReference type="RefSeq" id="WP_326441265.1">
    <property type="nucleotide sequence ID" value="NZ_JAYMFH010000023.1"/>
</dbReference>
<proteinExistence type="predicted"/>
<feature type="coiled-coil region" evidence="1">
    <location>
        <begin position="180"/>
        <end position="214"/>
    </location>
</feature>
<evidence type="ECO:0000256" key="1">
    <source>
        <dbReference type="SAM" id="Coils"/>
    </source>
</evidence>
<accession>A0ABU6J201</accession>
<evidence type="ECO:0000313" key="3">
    <source>
        <dbReference type="Proteomes" id="UP001343724"/>
    </source>
</evidence>
<evidence type="ECO:0000313" key="2">
    <source>
        <dbReference type="EMBL" id="MEC4295925.1"/>
    </source>
</evidence>
<dbReference type="EMBL" id="JAYMFH010000023">
    <property type="protein sequence ID" value="MEC4295925.1"/>
    <property type="molecule type" value="Genomic_DNA"/>
</dbReference>
<gene>
    <name evidence="2" type="ORF">VJ920_11480</name>
</gene>
<reference evidence="2 3" key="1">
    <citation type="submission" date="2024-01" db="EMBL/GenBank/DDBJ databases">
        <title>novel species in genus Adlercreutzia.</title>
        <authorList>
            <person name="Liu X."/>
        </authorList>
    </citation>
    <scope>NUCLEOTIDE SEQUENCE [LARGE SCALE GENOMIC DNA]</scope>
    <source>
        <strain evidence="2 3">R22</strain>
    </source>
</reference>
<keyword evidence="3" id="KW-1185">Reference proteome</keyword>
<keyword evidence="1" id="KW-0175">Coiled coil</keyword>
<protein>
    <submittedName>
        <fullName evidence="2">Uncharacterized protein</fullName>
    </submittedName>
</protein>
<name>A0ABU6J201_9ACTN</name>
<sequence length="317" mass="34965">MSKPHPSCALLLDLDERIVSNDLRLEIDRCYSYLGTPVVRTHEASEGEPVNSIRMMVRVGAREYLDSSVEGADALWNDYIEHWLLNQVHAVDNQMKIFNRRQREENKPELIFTWLEIELQGGRLMVRMRLDSSCGIDPKESIWVSRVREALNAGALGQGVVTVTLPSEASYKEQYAAGMAALAARKLAEQEAERAAAEAAAEAAEAAEEAAEASFMTSPALVAEAEEAALAAKEASDIVVKARIQKDLEAVERGELEKTPEQIVAERIAEEAHLGEDIQKKYALPEADFPLAFDQWTVTYADGSTRDFDATSGVLAD</sequence>
<organism evidence="2 3">
    <name type="scientific">Adlercreutzia shanghongiae</name>
    <dbReference type="NCBI Taxonomy" id="3111773"/>
    <lineage>
        <taxon>Bacteria</taxon>
        <taxon>Bacillati</taxon>
        <taxon>Actinomycetota</taxon>
        <taxon>Coriobacteriia</taxon>
        <taxon>Eggerthellales</taxon>
        <taxon>Eggerthellaceae</taxon>
        <taxon>Adlercreutzia</taxon>
    </lineage>
</organism>